<evidence type="ECO:0000256" key="2">
    <source>
        <dbReference type="ARBA" id="ARBA00022723"/>
    </source>
</evidence>
<name>S8ENW4_FOMSC</name>
<dbReference type="Proteomes" id="UP000015241">
    <property type="component" value="Unassembled WGS sequence"/>
</dbReference>
<dbReference type="HOGENOM" id="CLU_055491_3_3_1"/>
<dbReference type="GO" id="GO:0046872">
    <property type="term" value="F:metal ion binding"/>
    <property type="evidence" value="ECO:0007669"/>
    <property type="project" value="UniProtKB-KW"/>
</dbReference>
<dbReference type="AlphaFoldDB" id="S8ENW4"/>
<accession>S8ENW4</accession>
<keyword evidence="7" id="KW-1185">Reference proteome</keyword>
<dbReference type="InParanoid" id="S8ENW4"/>
<dbReference type="GO" id="GO:0016846">
    <property type="term" value="F:carbon-sulfur lyase activity"/>
    <property type="evidence" value="ECO:0007669"/>
    <property type="project" value="InterPro"/>
</dbReference>
<dbReference type="InterPro" id="IPR011057">
    <property type="entry name" value="Mss4-like_sf"/>
</dbReference>
<gene>
    <name evidence="6" type="ORF">FOMPIDRAFT_1021436</name>
</gene>
<evidence type="ECO:0000256" key="4">
    <source>
        <dbReference type="ARBA" id="ARBA00023239"/>
    </source>
</evidence>
<dbReference type="Pfam" id="PF04828">
    <property type="entry name" value="GFA"/>
    <property type="match status" value="1"/>
</dbReference>
<dbReference type="PANTHER" id="PTHR33337">
    <property type="entry name" value="GFA DOMAIN-CONTAINING PROTEIN"/>
    <property type="match status" value="1"/>
</dbReference>
<evidence type="ECO:0000256" key="1">
    <source>
        <dbReference type="ARBA" id="ARBA00005495"/>
    </source>
</evidence>
<dbReference type="EMBL" id="KE504123">
    <property type="protein sequence ID" value="EPT05813.1"/>
    <property type="molecule type" value="Genomic_DNA"/>
</dbReference>
<evidence type="ECO:0000313" key="7">
    <source>
        <dbReference type="Proteomes" id="UP000015241"/>
    </source>
</evidence>
<keyword evidence="3" id="KW-0862">Zinc</keyword>
<proteinExistence type="inferred from homology"/>
<comment type="similarity">
    <text evidence="1">Belongs to the Gfa family.</text>
</comment>
<organism evidence="6 7">
    <name type="scientific">Fomitopsis schrenkii</name>
    <name type="common">Brown rot fungus</name>
    <dbReference type="NCBI Taxonomy" id="2126942"/>
    <lineage>
        <taxon>Eukaryota</taxon>
        <taxon>Fungi</taxon>
        <taxon>Dikarya</taxon>
        <taxon>Basidiomycota</taxon>
        <taxon>Agaricomycotina</taxon>
        <taxon>Agaricomycetes</taxon>
        <taxon>Polyporales</taxon>
        <taxon>Fomitopsis</taxon>
    </lineage>
</organism>
<dbReference type="PANTHER" id="PTHR33337:SF40">
    <property type="entry name" value="CENP-V_GFA DOMAIN-CONTAINING PROTEIN-RELATED"/>
    <property type="match status" value="1"/>
</dbReference>
<evidence type="ECO:0000313" key="6">
    <source>
        <dbReference type="EMBL" id="EPT05813.1"/>
    </source>
</evidence>
<keyword evidence="2" id="KW-0479">Metal-binding</keyword>
<sequence length="142" mass="15316">MTDIEGSCHCGAIKLRVVGGFGEGARAGICHCNSCQTLAGSLFAYIAFVPRDKLLILQGEPKGYKQPIDAAASGKQVIRYFCGDCGTPLWAAAESAPHAYTVKLALFGNNIPPGNEIYWKYAQPWEKPLASPDNVFEGWPHS</sequence>
<dbReference type="Gene3D" id="3.90.1590.10">
    <property type="entry name" value="glutathione-dependent formaldehyde- activating enzyme (gfa)"/>
    <property type="match status" value="1"/>
</dbReference>
<dbReference type="SUPFAM" id="SSF51316">
    <property type="entry name" value="Mss4-like"/>
    <property type="match status" value="1"/>
</dbReference>
<feature type="domain" description="CENP-V/GFA" evidence="5">
    <location>
        <begin position="4"/>
        <end position="126"/>
    </location>
</feature>
<evidence type="ECO:0000256" key="3">
    <source>
        <dbReference type="ARBA" id="ARBA00022833"/>
    </source>
</evidence>
<reference evidence="6 7" key="1">
    <citation type="journal article" date="2012" name="Science">
        <title>The Paleozoic origin of enzymatic lignin decomposition reconstructed from 31 fungal genomes.</title>
        <authorList>
            <person name="Floudas D."/>
            <person name="Binder M."/>
            <person name="Riley R."/>
            <person name="Barry K."/>
            <person name="Blanchette R.A."/>
            <person name="Henrissat B."/>
            <person name="Martinez A.T."/>
            <person name="Otillar R."/>
            <person name="Spatafora J.W."/>
            <person name="Yadav J.S."/>
            <person name="Aerts A."/>
            <person name="Benoit I."/>
            <person name="Boyd A."/>
            <person name="Carlson A."/>
            <person name="Copeland A."/>
            <person name="Coutinho P.M."/>
            <person name="de Vries R.P."/>
            <person name="Ferreira P."/>
            <person name="Findley K."/>
            <person name="Foster B."/>
            <person name="Gaskell J."/>
            <person name="Glotzer D."/>
            <person name="Gorecki P."/>
            <person name="Heitman J."/>
            <person name="Hesse C."/>
            <person name="Hori C."/>
            <person name="Igarashi K."/>
            <person name="Jurgens J.A."/>
            <person name="Kallen N."/>
            <person name="Kersten P."/>
            <person name="Kohler A."/>
            <person name="Kuees U."/>
            <person name="Kumar T.K.A."/>
            <person name="Kuo A."/>
            <person name="LaButti K."/>
            <person name="Larrondo L.F."/>
            <person name="Lindquist E."/>
            <person name="Ling A."/>
            <person name="Lombard V."/>
            <person name="Lucas S."/>
            <person name="Lundell T."/>
            <person name="Martin R."/>
            <person name="McLaughlin D.J."/>
            <person name="Morgenstern I."/>
            <person name="Morin E."/>
            <person name="Murat C."/>
            <person name="Nagy L.G."/>
            <person name="Nolan M."/>
            <person name="Ohm R.A."/>
            <person name="Patyshakuliyeva A."/>
            <person name="Rokas A."/>
            <person name="Ruiz-Duenas F.J."/>
            <person name="Sabat G."/>
            <person name="Salamov A."/>
            <person name="Samejima M."/>
            <person name="Schmutz J."/>
            <person name="Slot J.C."/>
            <person name="St John F."/>
            <person name="Stenlid J."/>
            <person name="Sun H."/>
            <person name="Sun S."/>
            <person name="Syed K."/>
            <person name="Tsang A."/>
            <person name="Wiebenga A."/>
            <person name="Young D."/>
            <person name="Pisabarro A."/>
            <person name="Eastwood D.C."/>
            <person name="Martin F."/>
            <person name="Cullen D."/>
            <person name="Grigoriev I.V."/>
            <person name="Hibbett D.S."/>
        </authorList>
    </citation>
    <scope>NUCLEOTIDE SEQUENCE</scope>
    <source>
        <strain evidence="7">FP-58527</strain>
    </source>
</reference>
<dbReference type="eggNOG" id="ENOG502S2MN">
    <property type="taxonomic scope" value="Eukaryota"/>
</dbReference>
<dbReference type="STRING" id="743788.S8ENW4"/>
<dbReference type="PROSITE" id="PS51891">
    <property type="entry name" value="CENP_V_GFA"/>
    <property type="match status" value="1"/>
</dbReference>
<dbReference type="OrthoDB" id="9985472at2759"/>
<evidence type="ECO:0000259" key="5">
    <source>
        <dbReference type="PROSITE" id="PS51891"/>
    </source>
</evidence>
<keyword evidence="4" id="KW-0456">Lyase</keyword>
<protein>
    <recommendedName>
        <fullName evidence="5">CENP-V/GFA domain-containing protein</fullName>
    </recommendedName>
</protein>
<dbReference type="InterPro" id="IPR006913">
    <property type="entry name" value="CENP-V/GFA"/>
</dbReference>